<dbReference type="InterPro" id="IPR018946">
    <property type="entry name" value="PhoD-like_MPP"/>
</dbReference>
<dbReference type="InterPro" id="IPR056702">
    <property type="entry name" value="DUF7800"/>
</dbReference>
<dbReference type="Gene3D" id="3.60.21.70">
    <property type="entry name" value="PhoD-like phosphatase"/>
    <property type="match status" value="1"/>
</dbReference>
<feature type="domain" description="PhoD-like phosphatase metallophosphatase" evidence="2">
    <location>
        <begin position="227"/>
        <end position="488"/>
    </location>
</feature>
<accession>A0A2S7U4F8</accession>
<protein>
    <submittedName>
        <fullName evidence="4">Uncharacterized protein</fullName>
    </submittedName>
</protein>
<keyword evidence="5" id="KW-1185">Reference proteome</keyword>
<dbReference type="AlphaFoldDB" id="A0A2S7U4F8"/>
<dbReference type="InterPro" id="IPR038607">
    <property type="entry name" value="PhoD-like_sf"/>
</dbReference>
<dbReference type="PANTHER" id="PTHR33987:SF1">
    <property type="entry name" value="CALCINEURIN-LIKE METALLO-PHOSPHOESTERASE SUPERFAMILY PROTEIN"/>
    <property type="match status" value="1"/>
</dbReference>
<keyword evidence="1" id="KW-0732">Signal</keyword>
<reference evidence="4 5" key="1">
    <citation type="submission" date="2016-12" db="EMBL/GenBank/DDBJ databases">
        <title>Study of bacterial adaptation to deep sea.</title>
        <authorList>
            <person name="Song J."/>
            <person name="Yoshizawa S."/>
            <person name="Kogure K."/>
        </authorList>
    </citation>
    <scope>NUCLEOTIDE SEQUENCE [LARGE SCALE GENOMIC DNA]</scope>
    <source>
        <strain evidence="4 5">SAORIC-165</strain>
    </source>
</reference>
<evidence type="ECO:0000259" key="3">
    <source>
        <dbReference type="Pfam" id="PF25077"/>
    </source>
</evidence>
<evidence type="ECO:0000313" key="4">
    <source>
        <dbReference type="EMBL" id="PQJ29460.1"/>
    </source>
</evidence>
<dbReference type="OrthoDB" id="9810511at2"/>
<gene>
    <name evidence="4" type="ORF">BSZ32_13820</name>
</gene>
<proteinExistence type="predicted"/>
<evidence type="ECO:0000313" key="5">
    <source>
        <dbReference type="Proteomes" id="UP000239907"/>
    </source>
</evidence>
<evidence type="ECO:0000259" key="2">
    <source>
        <dbReference type="Pfam" id="PF09423"/>
    </source>
</evidence>
<name>A0A2S7U4F8_9BACT</name>
<dbReference type="InterPro" id="IPR029052">
    <property type="entry name" value="Metallo-depent_PP-like"/>
</dbReference>
<dbReference type="Pfam" id="PF09423">
    <property type="entry name" value="PhoD"/>
    <property type="match status" value="1"/>
</dbReference>
<feature type="domain" description="DUF7800" evidence="3">
    <location>
        <begin position="119"/>
        <end position="213"/>
    </location>
</feature>
<organism evidence="4 5">
    <name type="scientific">Rubritalea profundi</name>
    <dbReference type="NCBI Taxonomy" id="1658618"/>
    <lineage>
        <taxon>Bacteria</taxon>
        <taxon>Pseudomonadati</taxon>
        <taxon>Verrucomicrobiota</taxon>
        <taxon>Verrucomicrobiia</taxon>
        <taxon>Verrucomicrobiales</taxon>
        <taxon>Rubritaleaceae</taxon>
        <taxon>Rubritalea</taxon>
    </lineage>
</organism>
<dbReference type="PANTHER" id="PTHR33987">
    <property type="entry name" value="CALCINEURIN-LIKE METALLO-PHOSPHOESTERASE SUPERFAMILY PROTEIN"/>
    <property type="match status" value="1"/>
</dbReference>
<feature type="signal peptide" evidence="1">
    <location>
        <begin position="1"/>
        <end position="19"/>
    </location>
</feature>
<dbReference type="Gene3D" id="2.60.40.380">
    <property type="entry name" value="Purple acid phosphatase-like, N-terminal"/>
    <property type="match status" value="1"/>
</dbReference>
<feature type="chain" id="PRO_5015473460" evidence="1">
    <location>
        <begin position="20"/>
        <end position="533"/>
    </location>
</feature>
<sequence length="533" mass="60164">MKKIILCALPLLLPAHIWAQHDPGRNATRLLANGETDAAIQLVAKPPRKMNSPISEAEQQFVLTMAACIQGDADVAFKYAQQAVANGLPIERLQAGPRDTLAPLFANKAFKTWLESRKKPLLHGPLLGSVTDSSASFWLRTSKEADVRVIVHALAKGVPIGKPLSGKIRTSSSEDYTATVRISGLKPMTQYRYEVSVDEQKTGKPTDFQTFPQQDSASRFSIAFGGGSGFTPQYERMWTTIHSRKPDALLLLGDNVYIDDPTHPLSQRYCYYRRQSQPEWQELVATTSVFTIYDDHDFGINDCNPGPDIETPAWKRPVWEVFRQNWNNPAYGGGSKQPGCWYDFHIGDVHFIMLDGRYYRDLAGGSMLGPVQKKWLLESLQSSKGKFKVLVSPVPWSPGVKPRSKDTWDGFPDEREEIFSFIENQKIDGVILMAADRHRSDLRKIKRPNGYDLYEVMSSKLTNVHTHGLMENAKGSEWIMGYNKECSFGLLDFDTTQKDPQVKFSIIDIDNQEIDSRTLKLNQLMSRNQTKNK</sequence>
<dbReference type="EMBL" id="MQWA01000001">
    <property type="protein sequence ID" value="PQJ29460.1"/>
    <property type="molecule type" value="Genomic_DNA"/>
</dbReference>
<dbReference type="SUPFAM" id="SSF56300">
    <property type="entry name" value="Metallo-dependent phosphatases"/>
    <property type="match status" value="1"/>
</dbReference>
<comment type="caution">
    <text evidence="4">The sequence shown here is derived from an EMBL/GenBank/DDBJ whole genome shotgun (WGS) entry which is preliminary data.</text>
</comment>
<dbReference type="Proteomes" id="UP000239907">
    <property type="component" value="Unassembled WGS sequence"/>
</dbReference>
<dbReference type="RefSeq" id="WP_105043959.1">
    <property type="nucleotide sequence ID" value="NZ_MQWA01000001.1"/>
</dbReference>
<evidence type="ECO:0000256" key="1">
    <source>
        <dbReference type="SAM" id="SignalP"/>
    </source>
</evidence>
<dbReference type="CDD" id="cd07389">
    <property type="entry name" value="MPP_PhoD"/>
    <property type="match status" value="1"/>
</dbReference>
<dbReference type="Pfam" id="PF25077">
    <property type="entry name" value="DUF7800"/>
    <property type="match status" value="1"/>
</dbReference>